<comment type="caution">
    <text evidence="1">The sequence shown here is derived from an EMBL/GenBank/DDBJ whole genome shotgun (WGS) entry which is preliminary data.</text>
</comment>
<organism evidence="1 2">
    <name type="scientific">Candidatus Woesebacteria bacterium RIFCSPHIGHO2_01_FULL_41_10</name>
    <dbReference type="NCBI Taxonomy" id="1802500"/>
    <lineage>
        <taxon>Bacteria</taxon>
        <taxon>Candidatus Woeseibacteriota</taxon>
    </lineage>
</organism>
<dbReference type="STRING" id="1802500.A2801_02445"/>
<evidence type="ECO:0000313" key="1">
    <source>
        <dbReference type="EMBL" id="OGM28294.1"/>
    </source>
</evidence>
<protein>
    <submittedName>
        <fullName evidence="1">Uncharacterized protein</fullName>
    </submittedName>
</protein>
<dbReference type="EMBL" id="MGGM01000032">
    <property type="protein sequence ID" value="OGM28294.1"/>
    <property type="molecule type" value="Genomic_DNA"/>
</dbReference>
<dbReference type="Proteomes" id="UP000177263">
    <property type="component" value="Unassembled WGS sequence"/>
</dbReference>
<gene>
    <name evidence="1" type="ORF">A2801_02445</name>
</gene>
<proteinExistence type="predicted"/>
<dbReference type="AlphaFoldDB" id="A0A1F7YLR9"/>
<accession>A0A1F7YLR9</accession>
<name>A0A1F7YLR9_9BACT</name>
<reference evidence="1 2" key="1">
    <citation type="journal article" date="2016" name="Nat. Commun.">
        <title>Thousands of microbial genomes shed light on interconnected biogeochemical processes in an aquifer system.</title>
        <authorList>
            <person name="Anantharaman K."/>
            <person name="Brown C.T."/>
            <person name="Hug L.A."/>
            <person name="Sharon I."/>
            <person name="Castelle C.J."/>
            <person name="Probst A.J."/>
            <person name="Thomas B.C."/>
            <person name="Singh A."/>
            <person name="Wilkins M.J."/>
            <person name="Karaoz U."/>
            <person name="Brodie E.L."/>
            <person name="Williams K.H."/>
            <person name="Hubbard S.S."/>
            <person name="Banfield J.F."/>
        </authorList>
    </citation>
    <scope>NUCLEOTIDE SEQUENCE [LARGE SCALE GENOMIC DNA]</scope>
</reference>
<sequence length="179" mass="20747">MSFRAERPAFSAETRHESSRLGFIHARNQMLLCSQGEMSYAHVRAFIDAGAEFHRTRMYEEENEGEYIYEEDARSPEFIERRKEFRIWRDASFAMNGEESIVHAIKLLSREQAKARRDLKEAQSAGRLAEIHFAPSNGSSYKATIYRREMEIRGYTRAMKVVAQVSIMEKGLIEEQGSV</sequence>
<evidence type="ECO:0000313" key="2">
    <source>
        <dbReference type="Proteomes" id="UP000177263"/>
    </source>
</evidence>